<sequence>IDQDGQVSAFAPRTSDGQHHVLLIIPSSSSRRIYIPIVPITAGKFDVTIEGITGIQRHIVPIEIEVV</sequence>
<feature type="non-terminal residue" evidence="1">
    <location>
        <position position="1"/>
    </location>
</feature>
<gene>
    <name evidence="2" type="ORF">BYL167_LOCUS78080</name>
    <name evidence="1" type="ORF">GIL414_LOCUS22170</name>
</gene>
<feature type="non-terminal residue" evidence="1">
    <location>
        <position position="67"/>
    </location>
</feature>
<reference evidence="1" key="1">
    <citation type="submission" date="2021-02" db="EMBL/GenBank/DDBJ databases">
        <authorList>
            <person name="Nowell W R."/>
        </authorList>
    </citation>
    <scope>NUCLEOTIDE SEQUENCE</scope>
</reference>
<proteinExistence type="predicted"/>
<evidence type="ECO:0000313" key="1">
    <source>
        <dbReference type="EMBL" id="CAF4215760.1"/>
    </source>
</evidence>
<dbReference type="EMBL" id="CAJOBH010285994">
    <property type="protein sequence ID" value="CAF5175225.1"/>
    <property type="molecule type" value="Genomic_DNA"/>
</dbReference>
<comment type="caution">
    <text evidence="1">The sequence shown here is derived from an EMBL/GenBank/DDBJ whole genome shotgun (WGS) entry which is preliminary data.</text>
</comment>
<accession>A0A8S2SAA7</accession>
<evidence type="ECO:0000313" key="2">
    <source>
        <dbReference type="EMBL" id="CAF5175225.1"/>
    </source>
</evidence>
<dbReference type="AlphaFoldDB" id="A0A8S2SAA7"/>
<organism evidence="1 3">
    <name type="scientific">Rotaria magnacalcarata</name>
    <dbReference type="NCBI Taxonomy" id="392030"/>
    <lineage>
        <taxon>Eukaryota</taxon>
        <taxon>Metazoa</taxon>
        <taxon>Spiralia</taxon>
        <taxon>Gnathifera</taxon>
        <taxon>Rotifera</taxon>
        <taxon>Eurotatoria</taxon>
        <taxon>Bdelloidea</taxon>
        <taxon>Philodinida</taxon>
        <taxon>Philodinidae</taxon>
        <taxon>Rotaria</taxon>
    </lineage>
</organism>
<name>A0A8S2SAA7_9BILA</name>
<dbReference type="Proteomes" id="UP000681967">
    <property type="component" value="Unassembled WGS sequence"/>
</dbReference>
<dbReference type="Proteomes" id="UP000681720">
    <property type="component" value="Unassembled WGS sequence"/>
</dbReference>
<protein>
    <submittedName>
        <fullName evidence="1">Uncharacterized protein</fullName>
    </submittedName>
</protein>
<evidence type="ECO:0000313" key="3">
    <source>
        <dbReference type="Proteomes" id="UP000681720"/>
    </source>
</evidence>
<dbReference type="EMBL" id="CAJOBJ010021183">
    <property type="protein sequence ID" value="CAF4215760.1"/>
    <property type="molecule type" value="Genomic_DNA"/>
</dbReference>